<dbReference type="RefSeq" id="WP_020546025.1">
    <property type="nucleotide sequence ID" value="NZ_CP068985.1"/>
</dbReference>
<reference evidence="2 3" key="1">
    <citation type="journal article" date="2021" name="ACS Chem. Biol.">
        <title>Genomic-Led Discovery of a Novel Glycopeptide Antibiotic by Nonomuraea coxensis DSM 45129.</title>
        <authorList>
            <person name="Yushchuk O."/>
            <person name="Vior N.M."/>
            <person name="Andreo-Vidal A."/>
            <person name="Berini F."/>
            <person name="Ruckert C."/>
            <person name="Busche T."/>
            <person name="Binda E."/>
            <person name="Kalinowski J."/>
            <person name="Truman A.W."/>
            <person name="Marinelli F."/>
        </authorList>
    </citation>
    <scope>NUCLEOTIDE SEQUENCE [LARGE SCALE GENOMIC DNA]</scope>
    <source>
        <strain evidence="2 3">DSM 45129</strain>
    </source>
</reference>
<proteinExistence type="predicted"/>
<feature type="region of interest" description="Disordered" evidence="1">
    <location>
        <begin position="1"/>
        <end position="44"/>
    </location>
</feature>
<name>A0ABX8TX92_9ACTN</name>
<feature type="compositionally biased region" description="Basic and acidic residues" evidence="1">
    <location>
        <begin position="7"/>
        <end position="17"/>
    </location>
</feature>
<evidence type="ECO:0000313" key="3">
    <source>
        <dbReference type="Proteomes" id="UP000824681"/>
    </source>
</evidence>
<evidence type="ECO:0000256" key="1">
    <source>
        <dbReference type="SAM" id="MobiDB-lite"/>
    </source>
</evidence>
<dbReference type="Proteomes" id="UP000824681">
    <property type="component" value="Chromosome"/>
</dbReference>
<sequence>MPPVSRAHAEVRHEDGRVSAPPRLPDDRGEATRVIRRERGGRPA</sequence>
<evidence type="ECO:0000313" key="2">
    <source>
        <dbReference type="EMBL" id="QYC40067.1"/>
    </source>
</evidence>
<evidence type="ECO:0008006" key="4">
    <source>
        <dbReference type="Google" id="ProtNLM"/>
    </source>
</evidence>
<accession>A0ABX8TX92</accession>
<dbReference type="EMBL" id="CP068985">
    <property type="protein sequence ID" value="QYC40067.1"/>
    <property type="molecule type" value="Genomic_DNA"/>
</dbReference>
<keyword evidence="3" id="KW-1185">Reference proteome</keyword>
<organism evidence="2 3">
    <name type="scientific">Nonomuraea coxensis DSM 45129</name>
    <dbReference type="NCBI Taxonomy" id="1122611"/>
    <lineage>
        <taxon>Bacteria</taxon>
        <taxon>Bacillati</taxon>
        <taxon>Actinomycetota</taxon>
        <taxon>Actinomycetes</taxon>
        <taxon>Streptosporangiales</taxon>
        <taxon>Streptosporangiaceae</taxon>
        <taxon>Nonomuraea</taxon>
    </lineage>
</organism>
<protein>
    <recommendedName>
        <fullName evidence="4">FHA domain-containing protein</fullName>
    </recommendedName>
</protein>
<feature type="compositionally biased region" description="Basic and acidic residues" evidence="1">
    <location>
        <begin position="24"/>
        <end position="44"/>
    </location>
</feature>
<gene>
    <name evidence="2" type="ORF">Nocox_12245</name>
</gene>